<dbReference type="InterPro" id="IPR025476">
    <property type="entry name" value="Helitron_helicase-like"/>
</dbReference>
<dbReference type="EMBL" id="CAJNRE010006710">
    <property type="protein sequence ID" value="CAF2058108.1"/>
    <property type="molecule type" value="Genomic_DNA"/>
</dbReference>
<gene>
    <name evidence="2" type="ORF">MBJ925_LOCUS14363</name>
</gene>
<feature type="domain" description="Helitron helicase-like" evidence="1">
    <location>
        <begin position="288"/>
        <end position="445"/>
    </location>
</feature>
<evidence type="ECO:0000259" key="1">
    <source>
        <dbReference type="Pfam" id="PF14214"/>
    </source>
</evidence>
<dbReference type="Proteomes" id="UP000663824">
    <property type="component" value="Unassembled WGS sequence"/>
</dbReference>
<dbReference type="Pfam" id="PF14214">
    <property type="entry name" value="Helitron_like_N"/>
    <property type="match status" value="1"/>
</dbReference>
<protein>
    <recommendedName>
        <fullName evidence="1">Helitron helicase-like domain-containing protein</fullName>
    </recommendedName>
</protein>
<evidence type="ECO:0000313" key="3">
    <source>
        <dbReference type="Proteomes" id="UP000663824"/>
    </source>
</evidence>
<evidence type="ECO:0000313" key="2">
    <source>
        <dbReference type="EMBL" id="CAF2058108.1"/>
    </source>
</evidence>
<dbReference type="PANTHER" id="PTHR45786">
    <property type="entry name" value="DNA BINDING PROTEIN-LIKE"/>
    <property type="match status" value="1"/>
</dbReference>
<name>A0A816QBT5_9BILA</name>
<organism evidence="2 3">
    <name type="scientific">Rotaria magnacalcarata</name>
    <dbReference type="NCBI Taxonomy" id="392030"/>
    <lineage>
        <taxon>Eukaryota</taxon>
        <taxon>Metazoa</taxon>
        <taxon>Spiralia</taxon>
        <taxon>Gnathifera</taxon>
        <taxon>Rotifera</taxon>
        <taxon>Eurotatoria</taxon>
        <taxon>Bdelloidea</taxon>
        <taxon>Philodinida</taxon>
        <taxon>Philodinidae</taxon>
        <taxon>Rotaria</taxon>
    </lineage>
</organism>
<proteinExistence type="predicted"/>
<sequence>MEGEAFRYDPTKSYDSHPQLSIGRMTDVCAHCEAYKWPGEAPGMCCSNGKVKLSPLKPPPEPLESLMSGTTSESKHFLENIRQYNSCFQMTSFGASEKVFESGFRPTFKVQGQVYHHVGSLLPSSDEEPKFLQIYFMGDERKQADRRCKTNRGTRGDIVMKLQQMLHQYNTYVHSFKTALERMPSDEYNVIIKADKTPVGEHARRFNEPLVNEVAIVIVGNEFDKRDIVLEKKNSQLKTVSETHRFYDALQYPLIFWEGEDGYSFSIMQTNPATGVAVDRKKVSAMNFYAYRIMVRSGAVNHILRCRQLFHQFVVDMYAKIESERLLFVRLNQKKLRVDEYIHLRDAIVNEGNADNIGQLVILPSTFTGSPRHMHEYTQDAMTYVRNYGRPDLFVTFTCNPKWKEIQEELMSGQCASDRHDVVARVFRQKHIKLMNIITKAHVSGLTRC</sequence>
<comment type="caution">
    <text evidence="2">The sequence shown here is derived from an EMBL/GenBank/DDBJ whole genome shotgun (WGS) entry which is preliminary data.</text>
</comment>
<dbReference type="AlphaFoldDB" id="A0A816QBT5"/>
<accession>A0A816QBT5</accession>
<reference evidence="2" key="1">
    <citation type="submission" date="2021-02" db="EMBL/GenBank/DDBJ databases">
        <authorList>
            <person name="Nowell W R."/>
        </authorList>
    </citation>
    <scope>NUCLEOTIDE SEQUENCE</scope>
</reference>
<dbReference type="PANTHER" id="PTHR45786:SF74">
    <property type="entry name" value="ATP-DEPENDENT DNA HELICASE"/>
    <property type="match status" value="1"/>
</dbReference>